<dbReference type="GO" id="GO:0051603">
    <property type="term" value="P:proteolysis involved in protein catabolic process"/>
    <property type="evidence" value="ECO:0007669"/>
    <property type="project" value="TreeGrafter"/>
</dbReference>
<keyword evidence="1 6" id="KW-0645">Protease</keyword>
<evidence type="ECO:0000256" key="7">
    <source>
        <dbReference type="SAM" id="Phobius"/>
    </source>
</evidence>
<keyword evidence="7" id="KW-0472">Membrane</keyword>
<name>A0A974XNI5_9GAMM</name>
<dbReference type="Proteomes" id="UP000663281">
    <property type="component" value="Chromosome"/>
</dbReference>
<accession>A0A974XNI5</accession>
<proteinExistence type="inferred from homology"/>
<evidence type="ECO:0000313" key="9">
    <source>
        <dbReference type="EMBL" id="QSX30523.1"/>
    </source>
</evidence>
<sequence>MAEYSNPRLPEGINVSTEHPLKDFLHLLLVTGLGLAAALFLLILASDFLVRYIPISYEAALASKLPQLVAQSAVTEAATTEDRAKVQAYLDRLAGKIGTHMALPPELTPKIHYVDADLVNAFATLDGQVFIFRGLLEQVHSENALAFVIAHELGHLKLRHPIKALGRGLVVVVALTAIAGVSETALPDWLVNTGGQATLLSFSRDMELDADEEAMNAMLATYGHLAGSGELFDYLAHQEGFKVPALLSTHPAPDSRIRAINERTLQVKASAIAEPLPESDKVALTGMSPVCLQDNICLPYPLLPLDKPGP</sequence>
<dbReference type="GO" id="GO:0004222">
    <property type="term" value="F:metalloendopeptidase activity"/>
    <property type="evidence" value="ECO:0007669"/>
    <property type="project" value="InterPro"/>
</dbReference>
<evidence type="ECO:0000259" key="8">
    <source>
        <dbReference type="Pfam" id="PF01435"/>
    </source>
</evidence>
<comment type="cofactor">
    <cofactor evidence="6">
        <name>Zn(2+)</name>
        <dbReference type="ChEBI" id="CHEBI:29105"/>
    </cofactor>
    <text evidence="6">Binds 1 zinc ion per subunit.</text>
</comment>
<comment type="similarity">
    <text evidence="6">Belongs to the peptidase M48 family.</text>
</comment>
<dbReference type="Gene3D" id="3.30.2010.10">
    <property type="entry name" value="Metalloproteases ('zincins'), catalytic domain"/>
    <property type="match status" value="1"/>
</dbReference>
<keyword evidence="2" id="KW-0479">Metal-binding</keyword>
<dbReference type="PANTHER" id="PTHR22726">
    <property type="entry name" value="METALLOENDOPEPTIDASE OMA1"/>
    <property type="match status" value="1"/>
</dbReference>
<evidence type="ECO:0000256" key="3">
    <source>
        <dbReference type="ARBA" id="ARBA00022801"/>
    </source>
</evidence>
<dbReference type="CDD" id="cd07332">
    <property type="entry name" value="M48C_Oma1_like"/>
    <property type="match status" value="1"/>
</dbReference>
<keyword evidence="3 6" id="KW-0378">Hydrolase</keyword>
<dbReference type="RefSeq" id="WP_207325353.1">
    <property type="nucleotide sequence ID" value="NZ_CP071504.1"/>
</dbReference>
<dbReference type="GO" id="GO:0046872">
    <property type="term" value="F:metal ion binding"/>
    <property type="evidence" value="ECO:0007669"/>
    <property type="project" value="UniProtKB-KW"/>
</dbReference>
<evidence type="ECO:0000256" key="5">
    <source>
        <dbReference type="ARBA" id="ARBA00023049"/>
    </source>
</evidence>
<evidence type="ECO:0000256" key="1">
    <source>
        <dbReference type="ARBA" id="ARBA00022670"/>
    </source>
</evidence>
<keyword evidence="7" id="KW-0812">Transmembrane</keyword>
<evidence type="ECO:0000313" key="10">
    <source>
        <dbReference type="Proteomes" id="UP000663281"/>
    </source>
</evidence>
<evidence type="ECO:0000256" key="2">
    <source>
        <dbReference type="ARBA" id="ARBA00022723"/>
    </source>
</evidence>
<dbReference type="GO" id="GO:0016020">
    <property type="term" value="C:membrane"/>
    <property type="evidence" value="ECO:0007669"/>
    <property type="project" value="TreeGrafter"/>
</dbReference>
<evidence type="ECO:0000256" key="6">
    <source>
        <dbReference type="RuleBase" id="RU003983"/>
    </source>
</evidence>
<dbReference type="AlphaFoldDB" id="A0A974XNI5"/>
<keyword evidence="4 6" id="KW-0862">Zinc</keyword>
<keyword evidence="10" id="KW-1185">Reference proteome</keyword>
<keyword evidence="7" id="KW-1133">Transmembrane helix</keyword>
<dbReference type="PANTHER" id="PTHR22726:SF1">
    <property type="entry name" value="METALLOENDOPEPTIDASE OMA1, MITOCHONDRIAL"/>
    <property type="match status" value="1"/>
</dbReference>
<dbReference type="EMBL" id="CP071504">
    <property type="protein sequence ID" value="QSX30523.1"/>
    <property type="molecule type" value="Genomic_DNA"/>
</dbReference>
<dbReference type="Pfam" id="PF01435">
    <property type="entry name" value="Peptidase_M48"/>
    <property type="match status" value="1"/>
</dbReference>
<organism evidence="9 10">
    <name type="scientific">Shewanella cyperi</name>
    <dbReference type="NCBI Taxonomy" id="2814292"/>
    <lineage>
        <taxon>Bacteria</taxon>
        <taxon>Pseudomonadati</taxon>
        <taxon>Pseudomonadota</taxon>
        <taxon>Gammaproteobacteria</taxon>
        <taxon>Alteromonadales</taxon>
        <taxon>Shewanellaceae</taxon>
        <taxon>Shewanella</taxon>
    </lineage>
</organism>
<reference evidence="9 10" key="1">
    <citation type="submission" date="2021-03" db="EMBL/GenBank/DDBJ databases">
        <title>Novel species identification of genus Shewanella.</title>
        <authorList>
            <person name="Liu G."/>
            <person name="Zhang Q."/>
        </authorList>
    </citation>
    <scope>NUCLEOTIDE SEQUENCE [LARGE SCALE GENOMIC DNA]</scope>
    <source>
        <strain evidence="9 10">FJAT-53726</strain>
    </source>
</reference>
<keyword evidence="5 6" id="KW-0482">Metalloprotease</keyword>
<feature type="transmembrane region" description="Helical" evidence="7">
    <location>
        <begin position="24"/>
        <end position="45"/>
    </location>
</feature>
<evidence type="ECO:0000256" key="4">
    <source>
        <dbReference type="ARBA" id="ARBA00022833"/>
    </source>
</evidence>
<dbReference type="InterPro" id="IPR001915">
    <property type="entry name" value="Peptidase_M48"/>
</dbReference>
<feature type="domain" description="Peptidase M48" evidence="8">
    <location>
        <begin position="84"/>
        <end position="263"/>
    </location>
</feature>
<gene>
    <name evidence="9" type="ORF">JYB88_02345</name>
</gene>
<dbReference type="KEGG" id="scyp:JYB88_02345"/>
<protein>
    <submittedName>
        <fullName evidence="9">M48 family metallopeptidase</fullName>
    </submittedName>
</protein>
<dbReference type="InterPro" id="IPR051156">
    <property type="entry name" value="Mito/Outer_Membr_Metalloprot"/>
</dbReference>